<accession>A0A0L6UY82</accession>
<name>A0A0L6UY82_9BASI</name>
<sequence>SKESKTHPNKKLEQTRSTNMDKINSTILKTTIKAIPILTEENFSSWRTRINALFKLITITPQSVLLSYQNSRRPLNATSSHLITRTMPRFFGRPFLNDLSHPNPPIKHECIISLLAFNSILVISKILLRKFAAPSQKCKISLENIKQSITHSRNGEDIKPESLLRHLEIHINELKVSSTSKGETIGTTMFTSDNEKFSPGQHNPYSKTHTRDKCWSLFPEKHVAFLKKKEERQCSFLILDDLLTWSLIATFSHI</sequence>
<proteinExistence type="predicted"/>
<evidence type="ECO:0000313" key="1">
    <source>
        <dbReference type="EMBL" id="KNZ53202.1"/>
    </source>
</evidence>
<keyword evidence="2" id="KW-1185">Reference proteome</keyword>
<gene>
    <name evidence="1" type="ORF">VP01_3309g3</name>
</gene>
<comment type="caution">
    <text evidence="1">The sequence shown here is derived from an EMBL/GenBank/DDBJ whole genome shotgun (WGS) entry which is preliminary data.</text>
</comment>
<dbReference type="VEuPathDB" id="FungiDB:VP01_3309g3"/>
<feature type="non-terminal residue" evidence="1">
    <location>
        <position position="1"/>
    </location>
</feature>
<dbReference type="AlphaFoldDB" id="A0A0L6UY82"/>
<evidence type="ECO:0000313" key="2">
    <source>
        <dbReference type="Proteomes" id="UP000037035"/>
    </source>
</evidence>
<reference evidence="1 2" key="1">
    <citation type="submission" date="2015-08" db="EMBL/GenBank/DDBJ databases">
        <title>Next Generation Sequencing and Analysis of the Genome of Puccinia sorghi L Schw, the Causal Agent of Maize Common Rust.</title>
        <authorList>
            <person name="Rochi L."/>
            <person name="Burguener G."/>
            <person name="Darino M."/>
            <person name="Turjanski A."/>
            <person name="Kreff E."/>
            <person name="Dieguez M.J."/>
            <person name="Sacco F."/>
        </authorList>
    </citation>
    <scope>NUCLEOTIDE SEQUENCE [LARGE SCALE GENOMIC DNA]</scope>
    <source>
        <strain evidence="1 2">RO10H11247</strain>
    </source>
</reference>
<dbReference type="Proteomes" id="UP000037035">
    <property type="component" value="Unassembled WGS sequence"/>
</dbReference>
<organism evidence="1 2">
    <name type="scientific">Puccinia sorghi</name>
    <dbReference type="NCBI Taxonomy" id="27349"/>
    <lineage>
        <taxon>Eukaryota</taxon>
        <taxon>Fungi</taxon>
        <taxon>Dikarya</taxon>
        <taxon>Basidiomycota</taxon>
        <taxon>Pucciniomycotina</taxon>
        <taxon>Pucciniomycetes</taxon>
        <taxon>Pucciniales</taxon>
        <taxon>Pucciniaceae</taxon>
        <taxon>Puccinia</taxon>
    </lineage>
</organism>
<protein>
    <submittedName>
        <fullName evidence="1">Uncharacterized protein</fullName>
    </submittedName>
</protein>
<dbReference type="EMBL" id="LAVV01008290">
    <property type="protein sequence ID" value="KNZ53202.1"/>
    <property type="molecule type" value="Genomic_DNA"/>
</dbReference>